<accession>A0A7W9JH54</accession>
<dbReference type="Proteomes" id="UP000549971">
    <property type="component" value="Unassembled WGS sequence"/>
</dbReference>
<evidence type="ECO:0000313" key="1">
    <source>
        <dbReference type="EMBL" id="MBB5841662.1"/>
    </source>
</evidence>
<reference evidence="1 2" key="1">
    <citation type="submission" date="2020-08" db="EMBL/GenBank/DDBJ databases">
        <title>Sequencing the genomes of 1000 actinobacteria strains.</title>
        <authorList>
            <person name="Klenk H.-P."/>
        </authorList>
    </citation>
    <scope>NUCLEOTIDE SEQUENCE [LARGE SCALE GENOMIC DNA]</scope>
    <source>
        <strain evidence="1 2">DSM 28967</strain>
    </source>
</reference>
<evidence type="ECO:0000313" key="2">
    <source>
        <dbReference type="Proteomes" id="UP000549971"/>
    </source>
</evidence>
<organism evidence="1 2">
    <name type="scientific">Kribbella italica</name>
    <dbReference type="NCBI Taxonomy" id="1540520"/>
    <lineage>
        <taxon>Bacteria</taxon>
        <taxon>Bacillati</taxon>
        <taxon>Actinomycetota</taxon>
        <taxon>Actinomycetes</taxon>
        <taxon>Propionibacteriales</taxon>
        <taxon>Kribbellaceae</taxon>
        <taxon>Kribbella</taxon>
    </lineage>
</organism>
<protein>
    <submittedName>
        <fullName evidence="1">Uncharacterized protein</fullName>
    </submittedName>
</protein>
<keyword evidence="2" id="KW-1185">Reference proteome</keyword>
<proteinExistence type="predicted"/>
<dbReference type="EMBL" id="JACHMY010000001">
    <property type="protein sequence ID" value="MBB5841662.1"/>
    <property type="molecule type" value="Genomic_DNA"/>
</dbReference>
<gene>
    <name evidence="1" type="ORF">HDA39_008396</name>
</gene>
<comment type="caution">
    <text evidence="1">The sequence shown here is derived from an EMBL/GenBank/DDBJ whole genome shotgun (WGS) entry which is preliminary data.</text>
</comment>
<dbReference type="AlphaFoldDB" id="A0A7W9JH54"/>
<sequence>MTRNSPRRSHWLVRYYRWQARLYLRVLRAVWIIPAPVEASLRRRLVRRPGGGS</sequence>
<dbReference type="RefSeq" id="WP_184805294.1">
    <property type="nucleotide sequence ID" value="NZ_JACHMY010000001.1"/>
</dbReference>
<name>A0A7W9JH54_9ACTN</name>